<comment type="caution">
    <text evidence="8">The sequence shown here is derived from an EMBL/GenBank/DDBJ whole genome shotgun (WGS) entry which is preliminary data.</text>
</comment>
<feature type="transmembrane region" description="Helical" evidence="6">
    <location>
        <begin position="6"/>
        <end position="31"/>
    </location>
</feature>
<evidence type="ECO:0000259" key="7">
    <source>
        <dbReference type="PROSITE" id="PS50922"/>
    </source>
</evidence>
<keyword evidence="2 5" id="KW-0812">Transmembrane</keyword>
<evidence type="ECO:0000256" key="4">
    <source>
        <dbReference type="ARBA" id="ARBA00023136"/>
    </source>
</evidence>
<sequence>METQNLFTPTLSLSTFFSMFLLIYLFAYFVVFRNRGPKHIAEASSCLISLAHGTPAVLLAINALTKSQLTLSPFASPNTNSQNIVLDYSIAYFLIDLLHYVVFFPSDVLFICHHLATLYVFTTCRFVVHHGASALLVLLVLAEITSLCQNVWTLASFRKADTPAASKLYEFLSPRFYAFYSVFRGFLGPLFVLKMGIFFISGAADTLIPRWAWISWMVVITTAIFVSILWVLNHWIEWFRERGRVQKKVA</sequence>
<dbReference type="SMART" id="SM00724">
    <property type="entry name" value="TLC"/>
    <property type="match status" value="1"/>
</dbReference>
<protein>
    <submittedName>
        <fullName evidence="8">TRAM/LAG1/CLN8 domain containing protein</fullName>
    </submittedName>
</protein>
<feature type="transmembrane region" description="Helical" evidence="6">
    <location>
        <begin position="176"/>
        <end position="201"/>
    </location>
</feature>
<feature type="transmembrane region" description="Helical" evidence="6">
    <location>
        <begin position="134"/>
        <end position="155"/>
    </location>
</feature>
<evidence type="ECO:0000256" key="6">
    <source>
        <dbReference type="SAM" id="Phobius"/>
    </source>
</evidence>
<organism evidence="8 9">
    <name type="scientific">Parasponia andersonii</name>
    <name type="common">Sponia andersonii</name>
    <dbReference type="NCBI Taxonomy" id="3476"/>
    <lineage>
        <taxon>Eukaryota</taxon>
        <taxon>Viridiplantae</taxon>
        <taxon>Streptophyta</taxon>
        <taxon>Embryophyta</taxon>
        <taxon>Tracheophyta</taxon>
        <taxon>Spermatophyta</taxon>
        <taxon>Magnoliopsida</taxon>
        <taxon>eudicotyledons</taxon>
        <taxon>Gunneridae</taxon>
        <taxon>Pentapetalae</taxon>
        <taxon>rosids</taxon>
        <taxon>fabids</taxon>
        <taxon>Rosales</taxon>
        <taxon>Cannabaceae</taxon>
        <taxon>Parasponia</taxon>
    </lineage>
</organism>
<feature type="domain" description="TLC" evidence="7">
    <location>
        <begin position="38"/>
        <end position="226"/>
    </location>
</feature>
<accession>A0A2P5CUQ7</accession>
<dbReference type="EMBL" id="JXTB01000093">
    <property type="protein sequence ID" value="PON64785.1"/>
    <property type="molecule type" value="Genomic_DNA"/>
</dbReference>
<gene>
    <name evidence="8" type="ORF">PanWU01x14_122600</name>
</gene>
<reference evidence="9" key="1">
    <citation type="submission" date="2016-06" db="EMBL/GenBank/DDBJ databases">
        <title>Parallel loss of symbiosis genes in relatives of nitrogen-fixing non-legume Parasponia.</title>
        <authorList>
            <person name="Van Velzen R."/>
            <person name="Holmer R."/>
            <person name="Bu F."/>
            <person name="Rutten L."/>
            <person name="Van Zeijl A."/>
            <person name="Liu W."/>
            <person name="Santuari L."/>
            <person name="Cao Q."/>
            <person name="Sharma T."/>
            <person name="Shen D."/>
            <person name="Roswanjaya Y."/>
            <person name="Wardhani T."/>
            <person name="Kalhor M.S."/>
            <person name="Jansen J."/>
            <person name="Van den Hoogen J."/>
            <person name="Gungor B."/>
            <person name="Hartog M."/>
            <person name="Hontelez J."/>
            <person name="Verver J."/>
            <person name="Yang W.-C."/>
            <person name="Schijlen E."/>
            <person name="Repin R."/>
            <person name="Schilthuizen M."/>
            <person name="Schranz E."/>
            <person name="Heidstra R."/>
            <person name="Miyata K."/>
            <person name="Fedorova E."/>
            <person name="Kohlen W."/>
            <person name="Bisseling T."/>
            <person name="Smit S."/>
            <person name="Geurts R."/>
        </authorList>
    </citation>
    <scope>NUCLEOTIDE SEQUENCE [LARGE SCALE GENOMIC DNA]</scope>
    <source>
        <strain evidence="9">cv. WU1-14</strain>
    </source>
</reference>
<evidence type="ECO:0000313" key="9">
    <source>
        <dbReference type="Proteomes" id="UP000237105"/>
    </source>
</evidence>
<dbReference type="AlphaFoldDB" id="A0A2P5CUQ7"/>
<keyword evidence="4 5" id="KW-0472">Membrane</keyword>
<evidence type="ECO:0000313" key="8">
    <source>
        <dbReference type="EMBL" id="PON64785.1"/>
    </source>
</evidence>
<evidence type="ECO:0000256" key="2">
    <source>
        <dbReference type="ARBA" id="ARBA00022692"/>
    </source>
</evidence>
<evidence type="ECO:0000256" key="1">
    <source>
        <dbReference type="ARBA" id="ARBA00004141"/>
    </source>
</evidence>
<dbReference type="InterPro" id="IPR040327">
    <property type="entry name" value="At5g14285-like"/>
</dbReference>
<feature type="transmembrane region" description="Helical" evidence="6">
    <location>
        <begin position="84"/>
        <end position="103"/>
    </location>
</feature>
<proteinExistence type="predicted"/>
<dbReference type="PANTHER" id="PTHR31766">
    <property type="entry name" value="GLABROUS1 ENHANCER-BINDING PROTEIN-LIKE 2"/>
    <property type="match status" value="1"/>
</dbReference>
<dbReference type="PANTHER" id="PTHR31766:SF8">
    <property type="entry name" value="TLC DOMAIN-CONTAINING PROTEIN"/>
    <property type="match status" value="1"/>
</dbReference>
<dbReference type="InterPro" id="IPR006634">
    <property type="entry name" value="TLC-dom"/>
</dbReference>
<keyword evidence="9" id="KW-1185">Reference proteome</keyword>
<dbReference type="GO" id="GO:0016020">
    <property type="term" value="C:membrane"/>
    <property type="evidence" value="ECO:0007669"/>
    <property type="project" value="UniProtKB-SubCell"/>
</dbReference>
<dbReference type="Pfam" id="PF03798">
    <property type="entry name" value="TRAM_LAG1_CLN8"/>
    <property type="match status" value="1"/>
</dbReference>
<name>A0A2P5CUQ7_PARAD</name>
<comment type="subcellular location">
    <subcellularLocation>
        <location evidence="1">Membrane</location>
        <topology evidence="1">Multi-pass membrane protein</topology>
    </subcellularLocation>
</comment>
<dbReference type="PROSITE" id="PS50922">
    <property type="entry name" value="TLC"/>
    <property type="match status" value="1"/>
</dbReference>
<dbReference type="OrthoDB" id="204175at2759"/>
<evidence type="ECO:0000256" key="5">
    <source>
        <dbReference type="PROSITE-ProRule" id="PRU00205"/>
    </source>
</evidence>
<evidence type="ECO:0000256" key="3">
    <source>
        <dbReference type="ARBA" id="ARBA00022989"/>
    </source>
</evidence>
<keyword evidence="3 6" id="KW-1133">Transmembrane helix</keyword>
<feature type="transmembrane region" description="Helical" evidence="6">
    <location>
        <begin position="213"/>
        <end position="232"/>
    </location>
</feature>
<dbReference type="STRING" id="3476.A0A2P5CUQ7"/>
<dbReference type="Proteomes" id="UP000237105">
    <property type="component" value="Unassembled WGS sequence"/>
</dbReference>